<accession>A0A9D5C6L2</accession>
<protein>
    <submittedName>
        <fullName evidence="2">Uncharacterized protein</fullName>
    </submittedName>
</protein>
<keyword evidence="1" id="KW-0812">Transmembrane</keyword>
<evidence type="ECO:0000313" key="2">
    <source>
        <dbReference type="EMBL" id="KAJ0967631.1"/>
    </source>
</evidence>
<keyword evidence="3" id="KW-1185">Reference proteome</keyword>
<gene>
    <name evidence="2" type="ORF">J5N97_024548</name>
</gene>
<sequence>MQEVKIHLGSTLARSMLSDLQNSSSNSYSKPVPGHIPRIPPNIRNIDSSAYEPKVISIGPYHHGKSSLQSMEDHKKRYLREFLTRKPENSNITYGELEKLDSLINSVRKSEEELLTWYSQLPNIESDDFIKMVVFDGCFILGLLIKIRVRSERGGDPIFEVGNLLPLLRGDLLLLENQLPFFILEKLYELIPKPNSIQPFPTLKEIAFAYLTMKLSTDPVTLNNLEAYHLLHLYDLILLPKARDQSNQNTPSTVPSATKLKEAGIKLLAKKADNFLEVSYVEGKLQIPCLEIKDVTIPIFRNLIAFEQCCPIAGNHFTAYTRFMDLMVNSTEDVEALQESRIIENKLGSEDEVVKFLNQIFTEVIIDHQNHYLTPVFRDIDAYCATRWHRHRAKFRQDYCSSPWAGISVFAATVLLLLTLLQTIYTVMSYYNS</sequence>
<name>A0A9D5C6L2_9LILI</name>
<dbReference type="OrthoDB" id="785554at2759"/>
<reference evidence="2" key="2">
    <citation type="journal article" date="2022" name="Hortic Res">
        <title>The genome of Dioscorea zingiberensis sheds light on the biosynthesis, origin and evolution of the medicinally important diosgenin saponins.</title>
        <authorList>
            <person name="Li Y."/>
            <person name="Tan C."/>
            <person name="Li Z."/>
            <person name="Guo J."/>
            <person name="Li S."/>
            <person name="Chen X."/>
            <person name="Wang C."/>
            <person name="Dai X."/>
            <person name="Yang H."/>
            <person name="Song W."/>
            <person name="Hou L."/>
            <person name="Xu J."/>
            <person name="Tong Z."/>
            <person name="Xu A."/>
            <person name="Yuan X."/>
            <person name="Wang W."/>
            <person name="Yang Q."/>
            <person name="Chen L."/>
            <person name="Sun Z."/>
            <person name="Wang K."/>
            <person name="Pan B."/>
            <person name="Chen J."/>
            <person name="Bao Y."/>
            <person name="Liu F."/>
            <person name="Qi X."/>
            <person name="Gang D.R."/>
            <person name="Wen J."/>
            <person name="Li J."/>
        </authorList>
    </citation>
    <scope>NUCLEOTIDE SEQUENCE</scope>
    <source>
        <strain evidence="2">Dzin_1.0</strain>
    </source>
</reference>
<dbReference type="InterPro" id="IPR004158">
    <property type="entry name" value="DUF247_pln"/>
</dbReference>
<dbReference type="EMBL" id="JAGGNH010000007">
    <property type="protein sequence ID" value="KAJ0967631.1"/>
    <property type="molecule type" value="Genomic_DNA"/>
</dbReference>
<feature type="transmembrane region" description="Helical" evidence="1">
    <location>
        <begin position="404"/>
        <end position="428"/>
    </location>
</feature>
<comment type="caution">
    <text evidence="2">The sequence shown here is derived from an EMBL/GenBank/DDBJ whole genome shotgun (WGS) entry which is preliminary data.</text>
</comment>
<dbReference type="AlphaFoldDB" id="A0A9D5C6L2"/>
<evidence type="ECO:0000256" key="1">
    <source>
        <dbReference type="SAM" id="Phobius"/>
    </source>
</evidence>
<dbReference type="Proteomes" id="UP001085076">
    <property type="component" value="Miscellaneous, Linkage group lg07"/>
</dbReference>
<dbReference type="Pfam" id="PF03140">
    <property type="entry name" value="DUF247"/>
    <property type="match status" value="1"/>
</dbReference>
<dbReference type="PANTHER" id="PTHR31170:SF25">
    <property type="entry name" value="BNAA09G04570D PROTEIN"/>
    <property type="match status" value="1"/>
</dbReference>
<keyword evidence="1" id="KW-1133">Transmembrane helix</keyword>
<organism evidence="2 3">
    <name type="scientific">Dioscorea zingiberensis</name>
    <dbReference type="NCBI Taxonomy" id="325984"/>
    <lineage>
        <taxon>Eukaryota</taxon>
        <taxon>Viridiplantae</taxon>
        <taxon>Streptophyta</taxon>
        <taxon>Embryophyta</taxon>
        <taxon>Tracheophyta</taxon>
        <taxon>Spermatophyta</taxon>
        <taxon>Magnoliopsida</taxon>
        <taxon>Liliopsida</taxon>
        <taxon>Dioscoreales</taxon>
        <taxon>Dioscoreaceae</taxon>
        <taxon>Dioscorea</taxon>
    </lineage>
</organism>
<keyword evidence="1" id="KW-0472">Membrane</keyword>
<proteinExistence type="predicted"/>
<reference evidence="2" key="1">
    <citation type="submission" date="2021-03" db="EMBL/GenBank/DDBJ databases">
        <authorList>
            <person name="Li Z."/>
            <person name="Yang C."/>
        </authorList>
    </citation>
    <scope>NUCLEOTIDE SEQUENCE</scope>
    <source>
        <strain evidence="2">Dzin_1.0</strain>
        <tissue evidence="2">Leaf</tissue>
    </source>
</reference>
<dbReference type="PANTHER" id="PTHR31170">
    <property type="entry name" value="BNAC04G53230D PROTEIN"/>
    <property type="match status" value="1"/>
</dbReference>
<evidence type="ECO:0000313" key="3">
    <source>
        <dbReference type="Proteomes" id="UP001085076"/>
    </source>
</evidence>